<dbReference type="PANTHER" id="PTHR43072:SF54">
    <property type="entry name" value="GCN5-RELATED N-ACETYLTRANSFERASE"/>
    <property type="match status" value="1"/>
</dbReference>
<feature type="domain" description="N-acetyltransferase" evidence="1">
    <location>
        <begin position="150"/>
        <end position="293"/>
    </location>
</feature>
<dbReference type="PROSITE" id="PS51186">
    <property type="entry name" value="GNAT"/>
    <property type="match status" value="1"/>
</dbReference>
<dbReference type="Proteomes" id="UP000824037">
    <property type="component" value="Unassembled WGS sequence"/>
</dbReference>
<dbReference type="Pfam" id="PF13312">
    <property type="entry name" value="DUF4081"/>
    <property type="match status" value="1"/>
</dbReference>
<dbReference type="SUPFAM" id="SSF55729">
    <property type="entry name" value="Acyl-CoA N-acyltransferases (Nat)"/>
    <property type="match status" value="1"/>
</dbReference>
<sequence length="293" mass="31815">MPSWPRRSRTARPAPALDVQDARGLPVGDVRDFCLQAPVDAALLGEHVEALGRFSFYGDQLWSVMADGRLRGLCWTGGNVVPYRLPPGGADLVAARLQARRRRYSSIVGPAEDVLPLWALLEPEAPPPREVRADQPSLAITRPPLVAPDPRVRLSDRADLDVLLPACVAMFTEEVGYSPLTAGNGYERRVRTLVESGRSLSWVAQTDYGREVVFKAELGTVALGVTQVQGVWVNPRYRGRGYAAAGMAAVVAYAQQHVAPTVSLYVNGYNSAALAVYRKVGFTQVGTFATVLF</sequence>
<accession>A0A9D2EH62</accession>
<dbReference type="InterPro" id="IPR025289">
    <property type="entry name" value="DUF4081"/>
</dbReference>
<dbReference type="AlphaFoldDB" id="A0A9D2EH62"/>
<dbReference type="InterPro" id="IPR000182">
    <property type="entry name" value="GNAT_dom"/>
</dbReference>
<evidence type="ECO:0000313" key="3">
    <source>
        <dbReference type="Proteomes" id="UP000824037"/>
    </source>
</evidence>
<dbReference type="GO" id="GO:0016747">
    <property type="term" value="F:acyltransferase activity, transferring groups other than amino-acyl groups"/>
    <property type="evidence" value="ECO:0007669"/>
    <property type="project" value="InterPro"/>
</dbReference>
<reference evidence="2" key="2">
    <citation type="submission" date="2021-04" db="EMBL/GenBank/DDBJ databases">
        <authorList>
            <person name="Gilroy R."/>
        </authorList>
    </citation>
    <scope>NUCLEOTIDE SEQUENCE</scope>
    <source>
        <strain evidence="2">ChiGjej4B4-7305</strain>
    </source>
</reference>
<name>A0A9D2EH62_9MICO</name>
<dbReference type="PANTHER" id="PTHR43072">
    <property type="entry name" value="N-ACETYLTRANSFERASE"/>
    <property type="match status" value="1"/>
</dbReference>
<reference evidence="2" key="1">
    <citation type="journal article" date="2021" name="PeerJ">
        <title>Extensive microbial diversity within the chicken gut microbiome revealed by metagenomics and culture.</title>
        <authorList>
            <person name="Gilroy R."/>
            <person name="Ravi A."/>
            <person name="Getino M."/>
            <person name="Pursley I."/>
            <person name="Horton D.L."/>
            <person name="Alikhan N.F."/>
            <person name="Baker D."/>
            <person name="Gharbi K."/>
            <person name="Hall N."/>
            <person name="Watson M."/>
            <person name="Adriaenssens E.M."/>
            <person name="Foster-Nyarko E."/>
            <person name="Jarju S."/>
            <person name="Secka A."/>
            <person name="Antonio M."/>
            <person name="Oren A."/>
            <person name="Chaudhuri R.R."/>
            <person name="La Ragione R."/>
            <person name="Hildebrand F."/>
            <person name="Pallen M.J."/>
        </authorList>
    </citation>
    <scope>NUCLEOTIDE SEQUENCE</scope>
    <source>
        <strain evidence="2">ChiGjej4B4-7305</strain>
    </source>
</reference>
<gene>
    <name evidence="2" type="ORF">H9815_16605</name>
</gene>
<organism evidence="2 3">
    <name type="scientific">Candidatus Ruania gallistercoris</name>
    <dbReference type="NCBI Taxonomy" id="2838746"/>
    <lineage>
        <taxon>Bacteria</taxon>
        <taxon>Bacillati</taxon>
        <taxon>Actinomycetota</taxon>
        <taxon>Actinomycetes</taxon>
        <taxon>Micrococcales</taxon>
        <taxon>Ruaniaceae</taxon>
        <taxon>Ruania</taxon>
    </lineage>
</organism>
<dbReference type="Gene3D" id="3.40.630.30">
    <property type="match status" value="1"/>
</dbReference>
<dbReference type="InterPro" id="IPR016181">
    <property type="entry name" value="Acyl_CoA_acyltransferase"/>
</dbReference>
<evidence type="ECO:0000313" key="2">
    <source>
        <dbReference type="EMBL" id="HIZ37398.1"/>
    </source>
</evidence>
<evidence type="ECO:0000259" key="1">
    <source>
        <dbReference type="PROSITE" id="PS51186"/>
    </source>
</evidence>
<dbReference type="Pfam" id="PF00583">
    <property type="entry name" value="Acetyltransf_1"/>
    <property type="match status" value="1"/>
</dbReference>
<proteinExistence type="predicted"/>
<protein>
    <submittedName>
        <fullName evidence="2">DUF4081 domain-containing protein</fullName>
    </submittedName>
</protein>
<dbReference type="InterPro" id="IPR016794">
    <property type="entry name" value="UCP21603_acetyltransf"/>
</dbReference>
<dbReference type="PIRSF" id="PIRSF021603">
    <property type="entry name" value="UCP21603_acetyltransf"/>
    <property type="match status" value="1"/>
</dbReference>
<dbReference type="EMBL" id="DXBY01000285">
    <property type="protein sequence ID" value="HIZ37398.1"/>
    <property type="molecule type" value="Genomic_DNA"/>
</dbReference>
<comment type="caution">
    <text evidence="2">The sequence shown here is derived from an EMBL/GenBank/DDBJ whole genome shotgun (WGS) entry which is preliminary data.</text>
</comment>